<evidence type="ECO:0000313" key="12">
    <source>
        <dbReference type="Proteomes" id="UP001152562"/>
    </source>
</evidence>
<dbReference type="PROSITE" id="PS51079">
    <property type="entry name" value="MBT"/>
    <property type="match status" value="3"/>
</dbReference>
<comment type="subcellular location">
    <subcellularLocation>
        <location evidence="1">Nucleus</location>
    </subcellularLocation>
</comment>
<feature type="repeat" description="MBT" evidence="9">
    <location>
        <begin position="1094"/>
        <end position="1189"/>
    </location>
</feature>
<keyword evidence="6" id="KW-0805">Transcription regulation</keyword>
<evidence type="ECO:0000256" key="4">
    <source>
        <dbReference type="ARBA" id="ARBA00022771"/>
    </source>
</evidence>
<keyword evidence="5" id="KW-0862">Zinc</keyword>
<organism evidence="11 12">
    <name type="scientific">Pieris brassicae</name>
    <name type="common">White butterfly</name>
    <name type="synonym">Large white butterfly</name>
    <dbReference type="NCBI Taxonomy" id="7116"/>
    <lineage>
        <taxon>Eukaryota</taxon>
        <taxon>Metazoa</taxon>
        <taxon>Ecdysozoa</taxon>
        <taxon>Arthropoda</taxon>
        <taxon>Hexapoda</taxon>
        <taxon>Insecta</taxon>
        <taxon>Pterygota</taxon>
        <taxon>Neoptera</taxon>
        <taxon>Endopterygota</taxon>
        <taxon>Lepidoptera</taxon>
        <taxon>Glossata</taxon>
        <taxon>Ditrysia</taxon>
        <taxon>Papilionoidea</taxon>
        <taxon>Pieridae</taxon>
        <taxon>Pierinae</taxon>
        <taxon>Pieris</taxon>
    </lineage>
</organism>
<feature type="region of interest" description="Disordered" evidence="10">
    <location>
        <begin position="1234"/>
        <end position="1323"/>
    </location>
</feature>
<feature type="compositionally biased region" description="Basic and acidic residues" evidence="10">
    <location>
        <begin position="658"/>
        <end position="679"/>
    </location>
</feature>
<keyword evidence="7" id="KW-0804">Transcription</keyword>
<gene>
    <name evidence="11" type="ORF">PIBRA_LOCUS659</name>
</gene>
<keyword evidence="2" id="KW-0479">Metal-binding</keyword>
<dbReference type="CDD" id="cd20101">
    <property type="entry name" value="MBT_L3MBTL1-like_rpt1"/>
    <property type="match status" value="1"/>
</dbReference>
<evidence type="ECO:0000256" key="8">
    <source>
        <dbReference type="ARBA" id="ARBA00023242"/>
    </source>
</evidence>
<evidence type="ECO:0000313" key="11">
    <source>
        <dbReference type="EMBL" id="CAH3880501.1"/>
    </source>
</evidence>
<keyword evidence="3" id="KW-0677">Repeat</keyword>
<keyword evidence="12" id="KW-1185">Reference proteome</keyword>
<dbReference type="PROSITE" id="PS51802">
    <property type="entry name" value="ZF_CCHHC"/>
    <property type="match status" value="1"/>
</dbReference>
<evidence type="ECO:0000256" key="3">
    <source>
        <dbReference type="ARBA" id="ARBA00022737"/>
    </source>
</evidence>
<feature type="region of interest" description="Disordered" evidence="10">
    <location>
        <begin position="658"/>
        <end position="684"/>
    </location>
</feature>
<dbReference type="Gene3D" id="1.10.150.50">
    <property type="entry name" value="Transcription Factor, Ets-1"/>
    <property type="match status" value="1"/>
</dbReference>
<feature type="repeat" description="MBT" evidence="9">
    <location>
        <begin position="876"/>
        <end position="974"/>
    </location>
</feature>
<feature type="repeat" description="MBT" evidence="9">
    <location>
        <begin position="982"/>
        <end position="1082"/>
    </location>
</feature>
<dbReference type="GO" id="GO:0045892">
    <property type="term" value="P:negative regulation of DNA-templated transcription"/>
    <property type="evidence" value="ECO:0007669"/>
    <property type="project" value="TreeGrafter"/>
</dbReference>
<evidence type="ECO:0000256" key="1">
    <source>
        <dbReference type="ARBA" id="ARBA00004123"/>
    </source>
</evidence>
<evidence type="ECO:0000256" key="2">
    <source>
        <dbReference type="ARBA" id="ARBA00022723"/>
    </source>
</evidence>
<dbReference type="GO" id="GO:0008270">
    <property type="term" value="F:zinc ion binding"/>
    <property type="evidence" value="ECO:0007669"/>
    <property type="project" value="UniProtKB-KW"/>
</dbReference>
<comment type="caution">
    <text evidence="11">The sequence shown here is derived from an EMBL/GenBank/DDBJ whole genome shotgun (WGS) entry which is preliminary data.</text>
</comment>
<evidence type="ECO:0000256" key="10">
    <source>
        <dbReference type="SAM" id="MobiDB-lite"/>
    </source>
</evidence>
<accession>A0A9P0SR89</accession>
<dbReference type="GO" id="GO:0005634">
    <property type="term" value="C:nucleus"/>
    <property type="evidence" value="ECO:0007669"/>
    <property type="project" value="UniProtKB-SubCell"/>
</dbReference>
<dbReference type="Gene3D" id="2.30.30.140">
    <property type="match status" value="3"/>
</dbReference>
<evidence type="ECO:0000256" key="7">
    <source>
        <dbReference type="ARBA" id="ARBA00023163"/>
    </source>
</evidence>
<feature type="compositionally biased region" description="Polar residues" evidence="10">
    <location>
        <begin position="1242"/>
        <end position="1256"/>
    </location>
</feature>
<evidence type="ECO:0008006" key="13">
    <source>
        <dbReference type="Google" id="ProtNLM"/>
    </source>
</evidence>
<proteinExistence type="predicted"/>
<keyword evidence="8" id="KW-0539">Nucleus</keyword>
<dbReference type="InterPro" id="IPR050548">
    <property type="entry name" value="PcG_chromatin_remod_factors"/>
</dbReference>
<protein>
    <recommendedName>
        <fullName evidence="13">SAM domain-containing protein</fullName>
    </recommendedName>
</protein>
<dbReference type="InterPro" id="IPR013761">
    <property type="entry name" value="SAM/pointed_sf"/>
</dbReference>
<dbReference type="SMART" id="SM00561">
    <property type="entry name" value="MBT"/>
    <property type="match status" value="3"/>
</dbReference>
<dbReference type="EMBL" id="CALOZG010000001">
    <property type="protein sequence ID" value="CAH3880501.1"/>
    <property type="molecule type" value="Genomic_DNA"/>
</dbReference>
<dbReference type="GO" id="GO:0003682">
    <property type="term" value="F:chromatin binding"/>
    <property type="evidence" value="ECO:0007669"/>
    <property type="project" value="TreeGrafter"/>
</dbReference>
<dbReference type="PANTHER" id="PTHR12247:SF131">
    <property type="entry name" value="LD05287P"/>
    <property type="match status" value="1"/>
</dbReference>
<dbReference type="InterPro" id="IPR004092">
    <property type="entry name" value="Mbt"/>
</dbReference>
<evidence type="ECO:0000256" key="9">
    <source>
        <dbReference type="PROSITE-ProRule" id="PRU00459"/>
    </source>
</evidence>
<dbReference type="CDD" id="cd20102">
    <property type="entry name" value="MBT_L3MBTL1-like_rpt2"/>
    <property type="match status" value="1"/>
</dbReference>
<dbReference type="CDD" id="cd20103">
    <property type="entry name" value="MBT_L3MBTL1-like_rpt3"/>
    <property type="match status" value="1"/>
</dbReference>
<dbReference type="PANTHER" id="PTHR12247">
    <property type="entry name" value="POLYCOMB GROUP PROTEIN"/>
    <property type="match status" value="1"/>
</dbReference>
<dbReference type="Proteomes" id="UP001152562">
    <property type="component" value="Unassembled WGS sequence"/>
</dbReference>
<keyword evidence="4" id="KW-0863">Zinc-finger</keyword>
<dbReference type="SUPFAM" id="SSF63748">
    <property type="entry name" value="Tudor/PWWP/MBT"/>
    <property type="match status" value="3"/>
</dbReference>
<dbReference type="GO" id="GO:0042393">
    <property type="term" value="F:histone binding"/>
    <property type="evidence" value="ECO:0007669"/>
    <property type="project" value="TreeGrafter"/>
</dbReference>
<dbReference type="Pfam" id="PF02820">
    <property type="entry name" value="MBT"/>
    <property type="match status" value="3"/>
</dbReference>
<dbReference type="InterPro" id="IPR002515">
    <property type="entry name" value="Znf_C2H2C"/>
</dbReference>
<sequence>MERQHCNLLQNFDEPKSEILKKRLLKATNTSSSVHNSLNNSHNVLLNTLRAPISNSMIVTSVQAPQSSMPITHNLVTHSLAPVKIHTNNSPYPLQLSTVHVPVQIPGSTSNINVPVQLSGATSSVPLQIAPVSLPIQVSGTTNVPVQLPAGETINVPLQIPAGNQNIQLAGPALPSMPILQSTGTTLHNSIIHLHMGSNPRTTNLDAGSELQNNQMQIQETSVQVKMNNPTSVSQAQISSNSTIVQIPNSSSNSIQLALPSSVNSGPVQLRGATRTVPHVVYIQTPTGLKPMTSTEVISQASTSGNPPQIIVRRPVTSNSNIHLISNVGNKPNIAPKLPVQKGGSILAPANAAQPIVIQKPKGNEKVMVPVSIAPASQGKQAIAYLGSVKKPTKNLTENQSILISSNQGSVNSNNQKLFITPMNIPKIQNTKFILPVTLPATMSTKGPVINLQIANGQIQNDPQGNITVMRDPLNETSEMPPLQPLGKILSINGKDTTVPQSPKSEKGFTISISGSRAEPTGEQGEYTLSIPETNASMNDDIYTVSIADDEGGQTREKSFTLAIPEKSKSLLNKNVIDRNDLVTATIAAPAILRRSNSDTGERKTSNSNIKRRISLCTENLNNKNLKLAGPIPHSFNKLNNQQEIEVNDDHRVPSLFCDEKLDKDKDSDNEEYKEKSEPKMSNSDDITYITCKREETTTEENPPGLVWNKGVAKLRGSELNFKSNEFGLIEVLEDNLEGASTLKYHTPLKQRIEKKKMASPEEFITCFGCGIHGMAAEFINESFCSESCQTEHEKSVIKKREKERADQAKKRNKMKKLLIRKQNSDSDLVNEKNETPLGQSDSLPETQISEVLLMKMNEDSMENEKYPWMCGKNGFSWMRYLDVCKAKAAPVKLFKDPFPYNKNGFRVGMRLEAIDPQHQSQFCVVSVAEVQGYRMRLHFDDYPDVYDFWVNVDSIDIFPVGWCEKNGRSLKPPSGHSAATFSWPLYLKQVRAIAAPKQIFGHLSTATVVKPHSFRIGMKLEAEDRHNDMVCAATVSDVLDGRLLVHYDSWDSVYDCWLDPASPYIHPIGWAQDNGHALTPPNYVCLDYKETEFSWETYLSDTMSIAAPPRAFKPRPPAGFKPGMKLEVVDKRVPFLIRVATISAVRGHQVRVSYDGWPDTLSHWLDDDSPDIHPVGWCLKTGHPLEPPLTAEEFRVSGPCGVGGCRGLGSVRGGAHKQHAAASACPYRNPEAVLPDRRSQTKSVKSSQSLTPTSDTTKEKPGRGRPPKHKRVDEVTKTEPVSDDESLSSSGGKRWRGASVGPETTAKQPTPSPPAPPIQATHDQPPVVILPSTPRSLIAYHLAELALCPDPTTWTQKEVSALVSRVAGTTAGAAAAAARLSGAELLMASCEELVHCLRLRLGPAVKVYAAVRHLRERLS</sequence>
<name>A0A9P0SR89_PIEBR</name>
<evidence type="ECO:0000256" key="5">
    <source>
        <dbReference type="ARBA" id="ARBA00022833"/>
    </source>
</evidence>
<evidence type="ECO:0000256" key="6">
    <source>
        <dbReference type="ARBA" id="ARBA00023015"/>
    </source>
</evidence>
<reference evidence="11" key="1">
    <citation type="submission" date="2022-05" db="EMBL/GenBank/DDBJ databases">
        <authorList>
            <person name="Okamura Y."/>
        </authorList>
    </citation>
    <scope>NUCLEOTIDE SEQUENCE</scope>
</reference>